<dbReference type="Pfam" id="PF08241">
    <property type="entry name" value="Methyltransf_11"/>
    <property type="match status" value="1"/>
</dbReference>
<gene>
    <name evidence="5" type="ORF">BJ875DRAFT_461929</name>
</gene>
<dbReference type="GO" id="GO:0032259">
    <property type="term" value="P:methylation"/>
    <property type="evidence" value="ECO:0007669"/>
    <property type="project" value="UniProtKB-KW"/>
</dbReference>
<dbReference type="PANTHER" id="PTHR44942">
    <property type="entry name" value="METHYLTRANSF_11 DOMAIN-CONTAINING PROTEIN"/>
    <property type="match status" value="1"/>
</dbReference>
<reference evidence="5" key="1">
    <citation type="journal article" date="2021" name="IMA Fungus">
        <title>Genomic characterization of three marine fungi, including Emericellopsis atlantica sp. nov. with signatures of a generalist lifestyle and marine biomass degradation.</title>
        <authorList>
            <person name="Hagestad O.C."/>
            <person name="Hou L."/>
            <person name="Andersen J.H."/>
            <person name="Hansen E.H."/>
            <person name="Altermark B."/>
            <person name="Li C."/>
            <person name="Kuhnert E."/>
            <person name="Cox R.J."/>
            <person name="Crous P.W."/>
            <person name="Spatafora J.W."/>
            <person name="Lail K."/>
            <person name="Amirebrahimi M."/>
            <person name="Lipzen A."/>
            <person name="Pangilinan J."/>
            <person name="Andreopoulos W."/>
            <person name="Hayes R.D."/>
            <person name="Ng V."/>
            <person name="Grigoriev I.V."/>
            <person name="Jackson S.A."/>
            <person name="Sutton T.D.S."/>
            <person name="Dobson A.D.W."/>
            <person name="Rama T."/>
        </authorList>
    </citation>
    <scope>NUCLEOTIDE SEQUENCE</scope>
    <source>
        <strain evidence="5">TRa018bII</strain>
    </source>
</reference>
<evidence type="ECO:0000256" key="1">
    <source>
        <dbReference type="ARBA" id="ARBA00008361"/>
    </source>
</evidence>
<protein>
    <submittedName>
        <fullName evidence="5">S-adenosyl-L-methionine-dependent methyltransferase</fullName>
    </submittedName>
</protein>
<dbReference type="AlphaFoldDB" id="A0A9P7YIL3"/>
<dbReference type="CDD" id="cd02440">
    <property type="entry name" value="AdoMet_MTases"/>
    <property type="match status" value="1"/>
</dbReference>
<dbReference type="Gene3D" id="3.40.50.150">
    <property type="entry name" value="Vaccinia Virus protein VP39"/>
    <property type="match status" value="1"/>
</dbReference>
<keyword evidence="6" id="KW-1185">Reference proteome</keyword>
<evidence type="ECO:0000256" key="3">
    <source>
        <dbReference type="ARBA" id="ARBA00022679"/>
    </source>
</evidence>
<comment type="caution">
    <text evidence="5">The sequence shown here is derived from an EMBL/GenBank/DDBJ whole genome shotgun (WGS) entry which is preliminary data.</text>
</comment>
<dbReference type="PANTHER" id="PTHR44942:SF4">
    <property type="entry name" value="METHYLTRANSFERASE TYPE 11 DOMAIN-CONTAINING PROTEIN"/>
    <property type="match status" value="1"/>
</dbReference>
<evidence type="ECO:0000313" key="5">
    <source>
        <dbReference type="EMBL" id="KAG9234295.1"/>
    </source>
</evidence>
<evidence type="ECO:0000256" key="2">
    <source>
        <dbReference type="ARBA" id="ARBA00022603"/>
    </source>
</evidence>
<dbReference type="InterPro" id="IPR013216">
    <property type="entry name" value="Methyltransf_11"/>
</dbReference>
<feature type="domain" description="Methyltransferase type 11" evidence="4">
    <location>
        <begin position="76"/>
        <end position="172"/>
    </location>
</feature>
<evidence type="ECO:0000259" key="4">
    <source>
        <dbReference type="Pfam" id="PF08241"/>
    </source>
</evidence>
<dbReference type="Proteomes" id="UP000824998">
    <property type="component" value="Unassembled WGS sequence"/>
</dbReference>
<dbReference type="SUPFAM" id="SSF53335">
    <property type="entry name" value="S-adenosyl-L-methionine-dependent methyltransferases"/>
    <property type="match status" value="1"/>
</dbReference>
<keyword evidence="3" id="KW-0808">Transferase</keyword>
<organism evidence="5 6">
    <name type="scientific">Amylocarpus encephaloides</name>
    <dbReference type="NCBI Taxonomy" id="45428"/>
    <lineage>
        <taxon>Eukaryota</taxon>
        <taxon>Fungi</taxon>
        <taxon>Dikarya</taxon>
        <taxon>Ascomycota</taxon>
        <taxon>Pezizomycotina</taxon>
        <taxon>Leotiomycetes</taxon>
        <taxon>Helotiales</taxon>
        <taxon>Helotiales incertae sedis</taxon>
        <taxon>Amylocarpus</taxon>
    </lineage>
</organism>
<dbReference type="InterPro" id="IPR029063">
    <property type="entry name" value="SAM-dependent_MTases_sf"/>
</dbReference>
<evidence type="ECO:0000313" key="6">
    <source>
        <dbReference type="Proteomes" id="UP000824998"/>
    </source>
</evidence>
<comment type="similarity">
    <text evidence="1">Belongs to the methyltransferase superfamily.</text>
</comment>
<keyword evidence="2 5" id="KW-0489">Methyltransferase</keyword>
<name>A0A9P7YIL3_9HELO</name>
<dbReference type="EMBL" id="MU251468">
    <property type="protein sequence ID" value="KAG9234295.1"/>
    <property type="molecule type" value="Genomic_DNA"/>
</dbReference>
<proteinExistence type="inferred from homology"/>
<dbReference type="GO" id="GO:0008757">
    <property type="term" value="F:S-adenosylmethionine-dependent methyltransferase activity"/>
    <property type="evidence" value="ECO:0007669"/>
    <property type="project" value="InterPro"/>
</dbReference>
<dbReference type="InterPro" id="IPR051052">
    <property type="entry name" value="Diverse_substrate_MTase"/>
</dbReference>
<dbReference type="OrthoDB" id="10027013at2759"/>
<sequence>MQILAFIKTTLLHMAPHVAVDGLSEPATQAEQPGFSAPGFCWADYIEHRPMYPTSFWERVYTYHAQSSNNWGIAHDVGAGAGIASEELANRFQHVIVSDPNDGYVDIASRRLRRFGFPPNKFAFLQEGAEESSVRSQKVDLLTICEAWHWTDVPRAMDSFARQVKPGGTLAISFYGMPQFIGNERAQRVWDEIIDIWAHRLHKVGGILERGVRYMSAGLDAVPLSSKYWEPGAKRITIDTGCKMKPLSMNLNIAPKGIGGSDMLELVENDRDWLYKKDIVWLKGFFATLLPRVMEEEIQELWTEVESAVDGGEFVISWPLEQVLATRRWDGGVARL</sequence>
<accession>A0A9P7YIL3</accession>